<keyword evidence="3" id="KW-1133">Transmembrane helix</keyword>
<feature type="region of interest" description="Disordered" evidence="2">
    <location>
        <begin position="726"/>
        <end position="752"/>
    </location>
</feature>
<dbReference type="AlphaFoldDB" id="A0A0L0H5R4"/>
<dbReference type="PANTHER" id="PTHR31145">
    <property type="entry name" value="INTEGRAL MEMBRANE PROTEIN (AFU_ORTHOLOGUE AFUA_7G01610)"/>
    <property type="match status" value="1"/>
</dbReference>
<evidence type="ECO:0000259" key="5">
    <source>
        <dbReference type="SMART" id="SM00737"/>
    </source>
</evidence>
<keyword evidence="3" id="KW-0812">Transmembrane</keyword>
<sequence>MHFLSTLLLASIPTAIALTSSPLPWSPCSADGDAQLKISNVQATYDSETRLIDVYGEGTTQKALTNGTVKTNLAVIGFEYWENKEDICNSVQCPVAAGKFIFNKNISLPANVPLLDWKPRIIFQDATSDEIQLGCISIHLGLSYSVINYVGTWGSVFTAVAAGVTTTIARLMRFGYHPTIYDLSSGWAPTARLLPSRIGPGFMDVALLAQFAAASGQLNFDYPIIYQDFVSRLAWATGTWNVGFITSIANNIRGGGVETLRQETEDIKARTGDVRLNRRQTQPANGTSTPTPVAKPKIAPTNGIKPDGFVTGYDRYAAMLGLHPKDIFLHTLIPFVLVVLIAFVSCTCLAVARAVVRSRHHLSQTDAFSHDDQHHHIRHYLGGWLVRILILFYFGLTSTSLHQLTLSGEPSIVYTLAGLVFATLGVIVPITMTLRLIAIARMNRRLDDEDPEIADQVYARSIRDNIGSFTKESVPVVGSGASIRSYSEDTVVAKEAAQVYTRMRALSVSTAGTKPGPESASSIIAPRLRAFSVSSKRSNQTAATSASRSASWPLPPLYLSQKFMLLYGPFFNQYDPTHYISHAEFLIALTWWLRVAPAFSVGILGKLIPPYLQFAIMISGDAALFAYLIWKNPFVGKPANRWQLFLVFCRSGIFFFLFVSFLFRNAWHIDWIAQLISYIQILSIIGIHLLFLTAAGLKFVFAALKGFKRKEGPPIALATDPVNVRVEDDKSESSQPSLPREPMAGRRMGRSRVGTVQRVLETPKLVSSPGTIQDDDAEYFGVIKPKKSEMRSAGQPITNKRDEKPSESNAIVEQRDAKTVIEDGNPYLDV</sequence>
<reference evidence="6 7" key="1">
    <citation type="submission" date="2009-08" db="EMBL/GenBank/DDBJ databases">
        <title>The Genome Sequence of Spizellomyces punctatus strain DAOM BR117.</title>
        <authorList>
            <consortium name="The Broad Institute Genome Sequencing Platform"/>
            <person name="Russ C."/>
            <person name="Cuomo C."/>
            <person name="Shea T."/>
            <person name="Young S.K."/>
            <person name="Zeng Q."/>
            <person name="Koehrsen M."/>
            <person name="Haas B."/>
            <person name="Borodovsky M."/>
            <person name="Guigo R."/>
            <person name="Alvarado L."/>
            <person name="Berlin A."/>
            <person name="Bochicchio J."/>
            <person name="Borenstein D."/>
            <person name="Chapman S."/>
            <person name="Chen Z."/>
            <person name="Engels R."/>
            <person name="Freedman E."/>
            <person name="Gellesch M."/>
            <person name="Goldberg J."/>
            <person name="Griggs A."/>
            <person name="Gujja S."/>
            <person name="Heiman D."/>
            <person name="Hepburn T."/>
            <person name="Howarth C."/>
            <person name="Jen D."/>
            <person name="Larson L."/>
            <person name="Lewis B."/>
            <person name="Mehta T."/>
            <person name="Park D."/>
            <person name="Pearson M."/>
            <person name="Roberts A."/>
            <person name="Saif S."/>
            <person name="Shenoy N."/>
            <person name="Sisk P."/>
            <person name="Stolte C."/>
            <person name="Sykes S."/>
            <person name="Thomson T."/>
            <person name="Walk T."/>
            <person name="White J."/>
            <person name="Yandava C."/>
            <person name="Burger G."/>
            <person name="Gray M.W."/>
            <person name="Holland P.W.H."/>
            <person name="King N."/>
            <person name="Lang F.B.F."/>
            <person name="Roger A.J."/>
            <person name="Ruiz-Trillo I."/>
            <person name="Lander E."/>
            <person name="Nusbaum C."/>
        </authorList>
    </citation>
    <scope>NUCLEOTIDE SEQUENCE [LARGE SCALE GENOMIC DNA]</scope>
    <source>
        <strain evidence="6 7">DAOM BR117</strain>
    </source>
</reference>
<dbReference type="RefSeq" id="XP_016604895.1">
    <property type="nucleotide sequence ID" value="XM_016755843.1"/>
</dbReference>
<dbReference type="InterPro" id="IPR014756">
    <property type="entry name" value="Ig_E-set"/>
</dbReference>
<dbReference type="InterPro" id="IPR003172">
    <property type="entry name" value="ML_dom"/>
</dbReference>
<dbReference type="SMART" id="SM00737">
    <property type="entry name" value="ML"/>
    <property type="match status" value="1"/>
</dbReference>
<feature type="transmembrane region" description="Helical" evidence="3">
    <location>
        <begin position="332"/>
        <end position="356"/>
    </location>
</feature>
<accession>A0A0L0H5R4</accession>
<dbReference type="InterPro" id="IPR010308">
    <property type="entry name" value="TRP_C"/>
</dbReference>
<dbReference type="GO" id="GO:0016020">
    <property type="term" value="C:membrane"/>
    <property type="evidence" value="ECO:0007669"/>
    <property type="project" value="TreeGrafter"/>
</dbReference>
<dbReference type="Pfam" id="PF02221">
    <property type="entry name" value="E1_DerP2_DerF2"/>
    <property type="match status" value="1"/>
</dbReference>
<organism evidence="6 7">
    <name type="scientific">Spizellomyces punctatus (strain DAOM BR117)</name>
    <dbReference type="NCBI Taxonomy" id="645134"/>
    <lineage>
        <taxon>Eukaryota</taxon>
        <taxon>Fungi</taxon>
        <taxon>Fungi incertae sedis</taxon>
        <taxon>Chytridiomycota</taxon>
        <taxon>Chytridiomycota incertae sedis</taxon>
        <taxon>Chytridiomycetes</taxon>
        <taxon>Spizellomycetales</taxon>
        <taxon>Spizellomycetaceae</taxon>
        <taxon>Spizellomyces</taxon>
    </lineage>
</organism>
<evidence type="ECO:0000256" key="4">
    <source>
        <dbReference type="SAM" id="SignalP"/>
    </source>
</evidence>
<proteinExistence type="predicted"/>
<name>A0A0L0H5R4_SPIPD</name>
<dbReference type="PANTHER" id="PTHR31145:SF6">
    <property type="entry name" value="INTEGRAL MEMBRANE PROTEIN (AFU_ORTHOLOGUE AFUA_7G01610)"/>
    <property type="match status" value="1"/>
</dbReference>
<keyword evidence="7" id="KW-1185">Reference proteome</keyword>
<dbReference type="STRING" id="645134.A0A0L0H5R4"/>
<dbReference type="InterPro" id="IPR040241">
    <property type="entry name" value="TRP_Flc/Pkd2-like"/>
</dbReference>
<dbReference type="EMBL" id="KQ257466">
    <property type="protein sequence ID" value="KNC96855.1"/>
    <property type="molecule type" value="Genomic_DNA"/>
</dbReference>
<keyword evidence="3" id="KW-0472">Membrane</keyword>
<feature type="transmembrane region" description="Helical" evidence="3">
    <location>
        <begin position="416"/>
        <end position="437"/>
    </location>
</feature>
<dbReference type="GeneID" id="27690884"/>
<feature type="chain" id="PRO_5005539703" description="Phosphatidylglycerol/phosphatidylinositol transfer protein" evidence="4">
    <location>
        <begin position="18"/>
        <end position="830"/>
    </location>
</feature>
<dbReference type="OrthoDB" id="2115177at2759"/>
<feature type="transmembrane region" description="Helical" evidence="3">
    <location>
        <begin position="642"/>
        <end position="663"/>
    </location>
</feature>
<evidence type="ECO:0000313" key="6">
    <source>
        <dbReference type="EMBL" id="KNC96855.1"/>
    </source>
</evidence>
<feature type="region of interest" description="Disordered" evidence="2">
    <location>
        <begin position="785"/>
        <end position="817"/>
    </location>
</feature>
<dbReference type="VEuPathDB" id="FungiDB:SPPG_07687"/>
<protein>
    <recommendedName>
        <fullName evidence="1">Phosphatidylglycerol/phosphatidylinositol transfer protein</fullName>
    </recommendedName>
</protein>
<evidence type="ECO:0000256" key="2">
    <source>
        <dbReference type="SAM" id="MobiDB-lite"/>
    </source>
</evidence>
<feature type="region of interest" description="Disordered" evidence="2">
    <location>
        <begin position="279"/>
        <end position="298"/>
    </location>
</feature>
<dbReference type="InParanoid" id="A0A0L0H5R4"/>
<feature type="compositionally biased region" description="Polar residues" evidence="2">
    <location>
        <begin position="279"/>
        <end position="291"/>
    </location>
</feature>
<evidence type="ECO:0000256" key="1">
    <source>
        <dbReference type="ARBA" id="ARBA00016056"/>
    </source>
</evidence>
<dbReference type="GO" id="GO:0055085">
    <property type="term" value="P:transmembrane transport"/>
    <property type="evidence" value="ECO:0007669"/>
    <property type="project" value="TreeGrafter"/>
</dbReference>
<feature type="transmembrane region" description="Helical" evidence="3">
    <location>
        <begin position="611"/>
        <end position="630"/>
    </location>
</feature>
<keyword evidence="4" id="KW-0732">Signal</keyword>
<feature type="domain" description="MD-2-related lipid-recognition" evidence="5">
    <location>
        <begin position="25"/>
        <end position="140"/>
    </location>
</feature>
<dbReference type="Proteomes" id="UP000053201">
    <property type="component" value="Unassembled WGS sequence"/>
</dbReference>
<dbReference type="SUPFAM" id="SSF81296">
    <property type="entry name" value="E set domains"/>
    <property type="match status" value="1"/>
</dbReference>
<feature type="transmembrane region" description="Helical" evidence="3">
    <location>
        <begin position="377"/>
        <end position="396"/>
    </location>
</feature>
<dbReference type="Pfam" id="PF06011">
    <property type="entry name" value="TRP"/>
    <property type="match status" value="1"/>
</dbReference>
<evidence type="ECO:0000313" key="7">
    <source>
        <dbReference type="Proteomes" id="UP000053201"/>
    </source>
</evidence>
<evidence type="ECO:0000256" key="3">
    <source>
        <dbReference type="SAM" id="Phobius"/>
    </source>
</evidence>
<gene>
    <name evidence="6" type="ORF">SPPG_07687</name>
</gene>
<feature type="signal peptide" evidence="4">
    <location>
        <begin position="1"/>
        <end position="17"/>
    </location>
</feature>
<feature type="transmembrane region" description="Helical" evidence="3">
    <location>
        <begin position="675"/>
        <end position="701"/>
    </location>
</feature>